<evidence type="ECO:0000259" key="1">
    <source>
        <dbReference type="PROSITE" id="PS50181"/>
    </source>
</evidence>
<keyword evidence="3" id="KW-1185">Reference proteome</keyword>
<protein>
    <recommendedName>
        <fullName evidence="1">F-box domain-containing protein</fullName>
    </recommendedName>
</protein>
<comment type="caution">
    <text evidence="2">The sequence shown here is derived from an EMBL/GenBank/DDBJ whole genome shotgun (WGS) entry which is preliminary data.</text>
</comment>
<sequence length="505" mass="55996">MAPPQLSTLPPELLDQIVAGMDPTDSASLAALARTSRRFQALVTPTLYHTVAFNIETALEVSTGSRRLLAFVGQMLAAPDRLAPLVRDFRIEGPPEVDDDFSLVADMVREHRRQWPDEHPILRAWEAVEVPSWAGTRWDGVEFVGILASLLLPRLSTLRFSRFGGLGSSEGLPLVMEIMERVAAQNPEAVASGVMPFWQELEEVELNGGYDEYPSGPDPIAFFAQWPSVRRIYSAGYINFNNGNSWVTRDFRSLRPSSSALESLVLGPDTHLNEWQQDELLRAPRALRIFRYNVGYIYTNFGFRTEPFQRSLEHQRHSLEEVSLLYRYYQWGFNRSGELSNHHDFGPVSLAAFARLRVLEISLPFVFGQAVLCLENGSRPRRCHGAADPSAAQQRACAARLLEMLPPSVETVRFAQCCDRWGSRLLAGALDALVDEVRVGAGGGVPALRAVEVHLYLGCLPPPVSYGIEECLEASLCGARAAGMRADIVEEGHLCSEDAYGIALD</sequence>
<evidence type="ECO:0000313" key="2">
    <source>
        <dbReference type="EMBL" id="KAK8040267.1"/>
    </source>
</evidence>
<dbReference type="InterPro" id="IPR001810">
    <property type="entry name" value="F-box_dom"/>
</dbReference>
<name>A0ABR1T1E9_9PEZI</name>
<accession>A0ABR1T1E9</accession>
<dbReference type="CDD" id="cd09917">
    <property type="entry name" value="F-box_SF"/>
    <property type="match status" value="1"/>
</dbReference>
<dbReference type="Pfam" id="PF12937">
    <property type="entry name" value="F-box-like"/>
    <property type="match status" value="1"/>
</dbReference>
<dbReference type="PROSITE" id="PS50181">
    <property type="entry name" value="FBOX"/>
    <property type="match status" value="1"/>
</dbReference>
<gene>
    <name evidence="2" type="ORF">PG991_000055</name>
</gene>
<organism evidence="2 3">
    <name type="scientific">Apiospora marii</name>
    <dbReference type="NCBI Taxonomy" id="335849"/>
    <lineage>
        <taxon>Eukaryota</taxon>
        <taxon>Fungi</taxon>
        <taxon>Dikarya</taxon>
        <taxon>Ascomycota</taxon>
        <taxon>Pezizomycotina</taxon>
        <taxon>Sordariomycetes</taxon>
        <taxon>Xylariomycetidae</taxon>
        <taxon>Amphisphaeriales</taxon>
        <taxon>Apiosporaceae</taxon>
        <taxon>Apiospora</taxon>
    </lineage>
</organism>
<reference evidence="2 3" key="1">
    <citation type="submission" date="2023-01" db="EMBL/GenBank/DDBJ databases">
        <title>Analysis of 21 Apiospora genomes using comparative genomics revels a genus with tremendous synthesis potential of carbohydrate active enzymes and secondary metabolites.</title>
        <authorList>
            <person name="Sorensen T."/>
        </authorList>
    </citation>
    <scope>NUCLEOTIDE SEQUENCE [LARGE SCALE GENOMIC DNA]</scope>
    <source>
        <strain evidence="2 3">CBS 20057</strain>
    </source>
</reference>
<evidence type="ECO:0000313" key="3">
    <source>
        <dbReference type="Proteomes" id="UP001396898"/>
    </source>
</evidence>
<dbReference type="EMBL" id="JAQQWI010000001">
    <property type="protein sequence ID" value="KAK8040267.1"/>
    <property type="molecule type" value="Genomic_DNA"/>
</dbReference>
<dbReference type="Proteomes" id="UP001396898">
    <property type="component" value="Unassembled WGS sequence"/>
</dbReference>
<feature type="domain" description="F-box" evidence="1">
    <location>
        <begin position="3"/>
        <end position="51"/>
    </location>
</feature>
<proteinExistence type="predicted"/>